<dbReference type="RefSeq" id="WP_342748504.1">
    <property type="nucleotide sequence ID" value="NZ_PYGI01000047.1"/>
</dbReference>
<dbReference type="EMBL" id="PYGI01000047">
    <property type="protein sequence ID" value="PSL08613.1"/>
    <property type="molecule type" value="Genomic_DNA"/>
</dbReference>
<dbReference type="CDD" id="cd06583">
    <property type="entry name" value="PGRP"/>
    <property type="match status" value="1"/>
</dbReference>
<keyword evidence="3" id="KW-0378">Hydrolase</keyword>
<dbReference type="Gene3D" id="3.40.80.10">
    <property type="entry name" value="Peptidoglycan recognition protein-like"/>
    <property type="match status" value="1"/>
</dbReference>
<comment type="caution">
    <text evidence="6">The sequence shown here is derived from an EMBL/GenBank/DDBJ whole genome shotgun (WGS) entry which is preliminary data.</text>
</comment>
<reference evidence="6 7" key="1">
    <citation type="submission" date="2018-03" db="EMBL/GenBank/DDBJ databases">
        <title>Genomic Encyclopedia of Archaeal and Bacterial Type Strains, Phase II (KMG-II): from individual species to whole genera.</title>
        <authorList>
            <person name="Goeker M."/>
        </authorList>
    </citation>
    <scope>NUCLEOTIDE SEQUENCE [LARGE SCALE GENOMIC DNA]</scope>
    <source>
        <strain evidence="6 7">DSM 17586</strain>
    </source>
</reference>
<dbReference type="InterPro" id="IPR002502">
    <property type="entry name" value="Amidase_domain"/>
</dbReference>
<dbReference type="Pfam" id="PF01510">
    <property type="entry name" value="Amidase_2"/>
    <property type="match status" value="1"/>
</dbReference>
<evidence type="ECO:0000256" key="1">
    <source>
        <dbReference type="ARBA" id="ARBA00001561"/>
    </source>
</evidence>
<evidence type="ECO:0000313" key="7">
    <source>
        <dbReference type="Proteomes" id="UP000242133"/>
    </source>
</evidence>
<keyword evidence="4" id="KW-0961">Cell wall biogenesis/degradation</keyword>
<evidence type="ECO:0000313" key="6">
    <source>
        <dbReference type="EMBL" id="PSL08613.1"/>
    </source>
</evidence>
<protein>
    <recommendedName>
        <fullName evidence="2">N-acetylmuramoyl-L-alanine amidase</fullName>
        <ecNumber evidence="2">3.5.1.28</ecNumber>
    </recommendedName>
</protein>
<dbReference type="PANTHER" id="PTHR30417">
    <property type="entry name" value="N-ACETYLMURAMOYL-L-ALANINE AMIDASE AMID"/>
    <property type="match status" value="1"/>
</dbReference>
<feature type="domain" description="N-acetylmuramoyl-L-alanine amidase" evidence="5">
    <location>
        <begin position="50"/>
        <end position="221"/>
    </location>
</feature>
<feature type="non-terminal residue" evidence="6">
    <location>
        <position position="1"/>
    </location>
</feature>
<name>A0A2P8EGM3_9GAMM</name>
<dbReference type="AlphaFoldDB" id="A0A2P8EGM3"/>
<gene>
    <name evidence="6" type="ORF">CLV44_1471</name>
</gene>
<dbReference type="SMART" id="SM00644">
    <property type="entry name" value="Ami_2"/>
    <property type="match status" value="1"/>
</dbReference>
<keyword evidence="7" id="KW-1185">Reference proteome</keyword>
<evidence type="ECO:0000256" key="2">
    <source>
        <dbReference type="ARBA" id="ARBA00011901"/>
    </source>
</evidence>
<dbReference type="SUPFAM" id="SSF55846">
    <property type="entry name" value="N-acetylmuramoyl-L-alanine amidase-like"/>
    <property type="match status" value="1"/>
</dbReference>
<sequence>WHLVACVRASQPTASLALLSKSKCVGYSENLGLDENGMFIDEKISLNRFPSIEHGDLSGVSAIVVHQTAAPTAKHTFNSYKAGGNGAHFLIAKNGGIYQTASVHKRCYHVGRLIKAKCLSVVELDCDSSKMDKILTLSWSRQIKAINKHERLKDYPQRYPVNSDSIGIEIVGKHLGEEKYEPVSKMQNSSLKWLVKTLYDQFEISADDVYKHPDISYKNPGEAATAKWK</sequence>
<dbReference type="GO" id="GO:0009253">
    <property type="term" value="P:peptidoglycan catabolic process"/>
    <property type="evidence" value="ECO:0007669"/>
    <property type="project" value="InterPro"/>
</dbReference>
<dbReference type="InterPro" id="IPR051206">
    <property type="entry name" value="NAMLAA_amidase_2"/>
</dbReference>
<comment type="catalytic activity">
    <reaction evidence="1">
        <text>Hydrolyzes the link between N-acetylmuramoyl residues and L-amino acid residues in certain cell-wall glycopeptides.</text>
        <dbReference type="EC" id="3.5.1.28"/>
    </reaction>
</comment>
<evidence type="ECO:0000256" key="4">
    <source>
        <dbReference type="ARBA" id="ARBA00023316"/>
    </source>
</evidence>
<dbReference type="GO" id="GO:0071555">
    <property type="term" value="P:cell wall organization"/>
    <property type="evidence" value="ECO:0007669"/>
    <property type="project" value="UniProtKB-KW"/>
</dbReference>
<dbReference type="InterPro" id="IPR036505">
    <property type="entry name" value="Amidase/PGRP_sf"/>
</dbReference>
<evidence type="ECO:0000259" key="5">
    <source>
        <dbReference type="SMART" id="SM00644"/>
    </source>
</evidence>
<dbReference type="Proteomes" id="UP000242133">
    <property type="component" value="Unassembled WGS sequence"/>
</dbReference>
<dbReference type="GO" id="GO:0008745">
    <property type="term" value="F:N-acetylmuramoyl-L-alanine amidase activity"/>
    <property type="evidence" value="ECO:0007669"/>
    <property type="project" value="UniProtKB-EC"/>
</dbReference>
<dbReference type="GO" id="GO:0009254">
    <property type="term" value="P:peptidoglycan turnover"/>
    <property type="evidence" value="ECO:0007669"/>
    <property type="project" value="TreeGrafter"/>
</dbReference>
<dbReference type="PANTHER" id="PTHR30417:SF1">
    <property type="entry name" value="N-ACETYLMURAMOYL-L-ALANINE AMIDASE AMID"/>
    <property type="match status" value="1"/>
</dbReference>
<proteinExistence type="predicted"/>
<dbReference type="EC" id="3.5.1.28" evidence="2"/>
<accession>A0A2P8EGM3</accession>
<organism evidence="6 7">
    <name type="scientific">Marinobacterium halophilum</name>
    <dbReference type="NCBI Taxonomy" id="267374"/>
    <lineage>
        <taxon>Bacteria</taxon>
        <taxon>Pseudomonadati</taxon>
        <taxon>Pseudomonadota</taxon>
        <taxon>Gammaproteobacteria</taxon>
        <taxon>Oceanospirillales</taxon>
        <taxon>Oceanospirillaceae</taxon>
        <taxon>Marinobacterium</taxon>
    </lineage>
</organism>
<evidence type="ECO:0000256" key="3">
    <source>
        <dbReference type="ARBA" id="ARBA00022801"/>
    </source>
</evidence>